<evidence type="ECO:0000256" key="1">
    <source>
        <dbReference type="SAM" id="MobiDB-lite"/>
    </source>
</evidence>
<dbReference type="OrthoDB" id="5340163at2759"/>
<dbReference type="Proteomes" id="UP000077266">
    <property type="component" value="Unassembled WGS sequence"/>
</dbReference>
<dbReference type="InParanoid" id="A0A165IKX3"/>
<sequence>MYAKIEVPSFNKSAGSRCFIDNGENAFTETKRKRDRDRRRKYVYPGIPDRINIYHINTAQLVMAYEDESLGDVDNTVDRNYGLVDLYIDPHHPDHDHIESKLSRLEGDAAAVIRSLVESLDSPSSRIRIQRRDLNTLRKFLFIMSYRGERRGQQFFEDRFDTGTRRDIDAHIAKYLHPGATARDVWLQNIKEILDTDYWAIPENPRVFVHDRMECEMDMRMKRIVFWRTRGAEEFITCANGWGFMDGVFIDSSSHAGGPEDEEMMARIMRENGSVFDPSAPRHGAQGTFPWIRIFPLHPRLSIALVSTFLNPVDPSTPIPPYLRAAPARYRDLPMPPCSDTDYHGLSVSAQAARRRQDAAAFTKLRRRTASFYPATEIDGKLMESRVEDVFTFPITPLTTAHTHRVNAMFLENAAGAITFCSPAQLYRSILAYEASDIWDHKKDYTALKARLGLSFATRTHLAFHPQRVLPEILRSGSAEERAKKRMFGLLNRCHDDSLFRNEESAAAARKNASDLLTTSASKRVGTPRKGAREAGESPSSAVPLTMPGRNATAASTEVIRVEEADGAQGRSAGPPSAAAPGSAKGPSLEDDTDVRSRSVYLNPFRVWNNAAAAWIFPKG</sequence>
<dbReference type="Pfam" id="PF14022">
    <property type="entry name" value="DUF4238"/>
    <property type="match status" value="1"/>
</dbReference>
<dbReference type="AlphaFoldDB" id="A0A165IKX3"/>
<dbReference type="EMBL" id="KV425988">
    <property type="protein sequence ID" value="KZV93543.1"/>
    <property type="molecule type" value="Genomic_DNA"/>
</dbReference>
<dbReference type="STRING" id="1314781.A0A165IKX3"/>
<gene>
    <name evidence="2" type="ORF">EXIGLDRAFT_787744</name>
</gene>
<dbReference type="InterPro" id="IPR025332">
    <property type="entry name" value="DUF4238"/>
</dbReference>
<organism evidence="2 3">
    <name type="scientific">Exidia glandulosa HHB12029</name>
    <dbReference type="NCBI Taxonomy" id="1314781"/>
    <lineage>
        <taxon>Eukaryota</taxon>
        <taxon>Fungi</taxon>
        <taxon>Dikarya</taxon>
        <taxon>Basidiomycota</taxon>
        <taxon>Agaricomycotina</taxon>
        <taxon>Agaricomycetes</taxon>
        <taxon>Auriculariales</taxon>
        <taxon>Exidiaceae</taxon>
        <taxon>Exidia</taxon>
    </lineage>
</organism>
<evidence type="ECO:0000313" key="2">
    <source>
        <dbReference type="EMBL" id="KZV93543.1"/>
    </source>
</evidence>
<feature type="compositionally biased region" description="Low complexity" evidence="1">
    <location>
        <begin position="567"/>
        <end position="587"/>
    </location>
</feature>
<evidence type="ECO:0000313" key="3">
    <source>
        <dbReference type="Proteomes" id="UP000077266"/>
    </source>
</evidence>
<proteinExistence type="predicted"/>
<name>A0A165IKX3_EXIGL</name>
<feature type="region of interest" description="Disordered" evidence="1">
    <location>
        <begin position="511"/>
        <end position="550"/>
    </location>
</feature>
<reference evidence="2 3" key="1">
    <citation type="journal article" date="2016" name="Mol. Biol. Evol.">
        <title>Comparative Genomics of Early-Diverging Mushroom-Forming Fungi Provides Insights into the Origins of Lignocellulose Decay Capabilities.</title>
        <authorList>
            <person name="Nagy L.G."/>
            <person name="Riley R."/>
            <person name="Tritt A."/>
            <person name="Adam C."/>
            <person name="Daum C."/>
            <person name="Floudas D."/>
            <person name="Sun H."/>
            <person name="Yadav J.S."/>
            <person name="Pangilinan J."/>
            <person name="Larsson K.H."/>
            <person name="Matsuura K."/>
            <person name="Barry K."/>
            <person name="Labutti K."/>
            <person name="Kuo R."/>
            <person name="Ohm R.A."/>
            <person name="Bhattacharya S.S."/>
            <person name="Shirouzu T."/>
            <person name="Yoshinaga Y."/>
            <person name="Martin F.M."/>
            <person name="Grigoriev I.V."/>
            <person name="Hibbett D.S."/>
        </authorList>
    </citation>
    <scope>NUCLEOTIDE SEQUENCE [LARGE SCALE GENOMIC DNA]</scope>
    <source>
        <strain evidence="2 3">HHB12029</strain>
    </source>
</reference>
<accession>A0A165IKX3</accession>
<protein>
    <submittedName>
        <fullName evidence="2">Uncharacterized protein</fullName>
    </submittedName>
</protein>
<keyword evidence="3" id="KW-1185">Reference proteome</keyword>
<feature type="region of interest" description="Disordered" evidence="1">
    <location>
        <begin position="564"/>
        <end position="594"/>
    </location>
</feature>